<dbReference type="EMBL" id="JAQQAF010000002">
    <property type="protein sequence ID" value="KAJ8505353.1"/>
    <property type="molecule type" value="Genomic_DNA"/>
</dbReference>
<accession>A0AAV8RIC8</accession>
<dbReference type="Proteomes" id="UP001222027">
    <property type="component" value="Unassembled WGS sequence"/>
</dbReference>
<gene>
    <name evidence="1" type="ORF">OPV22_006239</name>
</gene>
<dbReference type="AlphaFoldDB" id="A0AAV8RIC8"/>
<evidence type="ECO:0000313" key="2">
    <source>
        <dbReference type="Proteomes" id="UP001222027"/>
    </source>
</evidence>
<comment type="caution">
    <text evidence="1">The sequence shown here is derived from an EMBL/GenBank/DDBJ whole genome shotgun (WGS) entry which is preliminary data.</text>
</comment>
<proteinExistence type="predicted"/>
<keyword evidence="2" id="KW-1185">Reference proteome</keyword>
<protein>
    <submittedName>
        <fullName evidence="1">Uncharacterized protein</fullName>
    </submittedName>
</protein>
<sequence length="159" mass="17865">MDSLKLTAGFPTGASWSRAPRSVLELIGRSPHVTRVGCKAFAGKAAKRLTHSAHCTEGIGVRCDPLGTFSEIDPCISCLDSLLEFRFRPWRARSIRAAALRDRSRLTLFAVVRRPLIDELQAQLHDQERMDLKSNHSSPVFTDPVHLSKSRFPEEKWVN</sequence>
<organism evidence="1 2">
    <name type="scientific">Ensete ventricosum</name>
    <name type="common">Abyssinian banana</name>
    <name type="synonym">Musa ensete</name>
    <dbReference type="NCBI Taxonomy" id="4639"/>
    <lineage>
        <taxon>Eukaryota</taxon>
        <taxon>Viridiplantae</taxon>
        <taxon>Streptophyta</taxon>
        <taxon>Embryophyta</taxon>
        <taxon>Tracheophyta</taxon>
        <taxon>Spermatophyta</taxon>
        <taxon>Magnoliopsida</taxon>
        <taxon>Liliopsida</taxon>
        <taxon>Zingiberales</taxon>
        <taxon>Musaceae</taxon>
        <taxon>Ensete</taxon>
    </lineage>
</organism>
<evidence type="ECO:0000313" key="1">
    <source>
        <dbReference type="EMBL" id="KAJ8505353.1"/>
    </source>
</evidence>
<reference evidence="1 2" key="1">
    <citation type="submission" date="2022-12" db="EMBL/GenBank/DDBJ databases">
        <title>Chromosome-scale assembly of the Ensete ventricosum genome.</title>
        <authorList>
            <person name="Dussert Y."/>
            <person name="Stocks J."/>
            <person name="Wendawek A."/>
            <person name="Woldeyes F."/>
            <person name="Nichols R.A."/>
            <person name="Borrell J.S."/>
        </authorList>
    </citation>
    <scope>NUCLEOTIDE SEQUENCE [LARGE SCALE GENOMIC DNA]</scope>
    <source>
        <strain evidence="2">cv. Maze</strain>
        <tissue evidence="1">Seeds</tissue>
    </source>
</reference>
<name>A0AAV8RIC8_ENSVE</name>